<keyword evidence="1" id="KW-0175">Coiled coil</keyword>
<dbReference type="InterPro" id="IPR052376">
    <property type="entry name" value="Oxidative_Scav/Glycosyltrans"/>
</dbReference>
<feature type="domain" description="C4-type zinc ribbon" evidence="2">
    <location>
        <begin position="198"/>
        <end position="230"/>
    </location>
</feature>
<dbReference type="OrthoDB" id="9795058at2"/>
<proteinExistence type="predicted"/>
<dbReference type="PANTHER" id="PTHR39082">
    <property type="entry name" value="PHOSPHOLIPASE C-BETA-2-RELATED"/>
    <property type="match status" value="1"/>
</dbReference>
<name>A0A4U8TBW6_9HELI</name>
<reference evidence="3 4" key="1">
    <citation type="journal article" date="2014" name="Genome Announc.">
        <title>Draft genome sequences of eight enterohepatic helicobacter species isolated from both laboratory and wild rodents.</title>
        <authorList>
            <person name="Sheh A."/>
            <person name="Shen Z."/>
            <person name="Fox J.G."/>
        </authorList>
    </citation>
    <scope>NUCLEOTIDE SEQUENCE [LARGE SCALE GENOMIC DNA]</scope>
    <source>
        <strain evidence="3 4">MIT 09-6949</strain>
    </source>
</reference>
<dbReference type="Pfam" id="PF02591">
    <property type="entry name" value="Zn_ribbon_9"/>
    <property type="match status" value="1"/>
</dbReference>
<dbReference type="EMBL" id="JRPR02000001">
    <property type="protein sequence ID" value="TLD97411.1"/>
    <property type="molecule type" value="Genomic_DNA"/>
</dbReference>
<dbReference type="PANTHER" id="PTHR39082:SF1">
    <property type="entry name" value="SCAVENGER RECEPTOR CLASS A MEMBER 3"/>
    <property type="match status" value="1"/>
</dbReference>
<feature type="coiled-coil region" evidence="1">
    <location>
        <begin position="132"/>
        <end position="159"/>
    </location>
</feature>
<accession>A0A4U8TBW6</accession>
<dbReference type="Gene3D" id="1.10.287.1490">
    <property type="match status" value="1"/>
</dbReference>
<dbReference type="InterPro" id="IPR003743">
    <property type="entry name" value="Zf-RING_7"/>
</dbReference>
<dbReference type="Proteomes" id="UP000029733">
    <property type="component" value="Unassembled WGS sequence"/>
</dbReference>
<organism evidence="3 4">
    <name type="scientific">Helicobacter jaachi</name>
    <dbReference type="NCBI Taxonomy" id="1677920"/>
    <lineage>
        <taxon>Bacteria</taxon>
        <taxon>Pseudomonadati</taxon>
        <taxon>Campylobacterota</taxon>
        <taxon>Epsilonproteobacteria</taxon>
        <taxon>Campylobacterales</taxon>
        <taxon>Helicobacteraceae</taxon>
        <taxon>Helicobacter</taxon>
    </lineage>
</organism>
<dbReference type="AlphaFoldDB" id="A0A4U8TBW6"/>
<feature type="coiled-coil region" evidence="1">
    <location>
        <begin position="60"/>
        <end position="87"/>
    </location>
</feature>
<comment type="caution">
    <text evidence="3">The sequence shown here is derived from an EMBL/GenBank/DDBJ whole genome shotgun (WGS) entry which is preliminary data.</text>
</comment>
<evidence type="ECO:0000256" key="1">
    <source>
        <dbReference type="SAM" id="Coils"/>
    </source>
</evidence>
<dbReference type="RefSeq" id="WP_034353208.1">
    <property type="nucleotide sequence ID" value="NZ_JRPR02000001.1"/>
</dbReference>
<dbReference type="STRING" id="1677920.LS71_02570"/>
<keyword evidence="4" id="KW-1185">Reference proteome</keyword>
<evidence type="ECO:0000313" key="4">
    <source>
        <dbReference type="Proteomes" id="UP000029733"/>
    </source>
</evidence>
<protein>
    <recommendedName>
        <fullName evidence="2">C4-type zinc ribbon domain-containing protein</fullName>
    </recommendedName>
</protein>
<gene>
    <name evidence="3" type="ORF">LS71_001270</name>
</gene>
<sequence>MNKHLEELIQVANLDKQIDDLEPKIHQVRHELDEKIKQKEKIIKTTQSLNQEAHSIDLEIAHHERNIQDASTKLEQIAKKQKEVKTEKEMRALDVESDIAKENMTHSNNEIARLEALKATKLEEKNSFSPKLEELEGLIKGLEEKTQSQVQEIKKAQEELFHQKEALVAKMDSKITSFYAKIRRWAKNTSVVSVFKQACGGCFIKLNDTIYNEICKGNDIINCPHCGRILYMPKPQKASKSEEKAKAKA</sequence>
<evidence type="ECO:0000259" key="2">
    <source>
        <dbReference type="Pfam" id="PF02591"/>
    </source>
</evidence>
<evidence type="ECO:0000313" key="3">
    <source>
        <dbReference type="EMBL" id="TLD97411.1"/>
    </source>
</evidence>